<dbReference type="GO" id="GO:0005782">
    <property type="term" value="C:peroxisomal matrix"/>
    <property type="evidence" value="ECO:0007669"/>
    <property type="project" value="UniProtKB-SubCell"/>
</dbReference>
<keyword evidence="10" id="KW-0274">FAD</keyword>
<dbReference type="GO" id="GO:0015945">
    <property type="term" value="P:methanol metabolic process"/>
    <property type="evidence" value="ECO:0007669"/>
    <property type="project" value="UniProtKB-KW"/>
</dbReference>
<dbReference type="OMA" id="RNVKGCW"/>
<evidence type="ECO:0000256" key="4">
    <source>
        <dbReference type="ARBA" id="ARBA00004253"/>
    </source>
</evidence>
<dbReference type="GO" id="GO:0016020">
    <property type="term" value="C:membrane"/>
    <property type="evidence" value="ECO:0007669"/>
    <property type="project" value="UniProtKB-SubCell"/>
</dbReference>
<dbReference type="eggNOG" id="ENOG502QSD8">
    <property type="taxonomic scope" value="Eukaryota"/>
</dbReference>
<keyword evidence="9" id="KW-0812">Transmembrane</keyword>
<dbReference type="GO" id="GO:0046577">
    <property type="term" value="F:long-chain-alcohol oxidase activity"/>
    <property type="evidence" value="ECO:0007669"/>
    <property type="project" value="UniProtKB-EC"/>
</dbReference>
<evidence type="ECO:0000256" key="2">
    <source>
        <dbReference type="ARBA" id="ARBA00001411"/>
    </source>
</evidence>
<evidence type="ECO:0000256" key="3">
    <source>
        <dbReference type="ARBA" id="ARBA00003842"/>
    </source>
</evidence>
<gene>
    <name evidence="20" type="ORF">SPAPADRAFT_54193</name>
</gene>
<dbReference type="OrthoDB" id="269227at2759"/>
<evidence type="ECO:0000259" key="19">
    <source>
        <dbReference type="Pfam" id="PF05199"/>
    </source>
</evidence>
<evidence type="ECO:0000259" key="18">
    <source>
        <dbReference type="Pfam" id="PF00732"/>
    </source>
</evidence>
<dbReference type="InterPro" id="IPR007867">
    <property type="entry name" value="GMC_OxRtase_C"/>
</dbReference>
<dbReference type="PANTHER" id="PTHR46056">
    <property type="entry name" value="LONG-CHAIN-ALCOHOL OXIDASE"/>
    <property type="match status" value="1"/>
</dbReference>
<keyword evidence="13" id="KW-0485">Methanol utilization</keyword>
<dbReference type="GO" id="GO:0050660">
    <property type="term" value="F:flavin adenine dinucleotide binding"/>
    <property type="evidence" value="ECO:0007669"/>
    <property type="project" value="InterPro"/>
</dbReference>
<name>G3AJP0_SPAPN</name>
<evidence type="ECO:0000256" key="16">
    <source>
        <dbReference type="PIRNR" id="PIRNR028937"/>
    </source>
</evidence>
<dbReference type="PIRSF" id="PIRSF028937">
    <property type="entry name" value="Lg_Ch_AO"/>
    <property type="match status" value="1"/>
</dbReference>
<evidence type="ECO:0000256" key="11">
    <source>
        <dbReference type="ARBA" id="ARBA00022989"/>
    </source>
</evidence>
<evidence type="ECO:0000256" key="15">
    <source>
        <dbReference type="ARBA" id="ARBA00023140"/>
    </source>
</evidence>
<feature type="domain" description="Glucose-methanol-choline oxidoreductase C-terminal" evidence="19">
    <location>
        <begin position="535"/>
        <end position="684"/>
    </location>
</feature>
<proteinExistence type="inferred from homology"/>
<dbReference type="InterPro" id="IPR000172">
    <property type="entry name" value="GMC_OxRdtase_N"/>
</dbReference>
<dbReference type="STRING" id="619300.G3AJP0"/>
<comment type="pathway">
    <text evidence="6">Energy metabolism; methane degradation.</text>
</comment>
<dbReference type="SUPFAM" id="SSF51905">
    <property type="entry name" value="FAD/NAD(P)-binding domain"/>
    <property type="match status" value="1"/>
</dbReference>
<dbReference type="RefSeq" id="XP_007373525.1">
    <property type="nucleotide sequence ID" value="XM_007373463.1"/>
</dbReference>
<keyword evidence="8" id="KW-0285">Flavoprotein</keyword>
<evidence type="ECO:0000256" key="8">
    <source>
        <dbReference type="ARBA" id="ARBA00022630"/>
    </source>
</evidence>
<keyword evidence="14" id="KW-0472">Membrane</keyword>
<keyword evidence="12 16" id="KW-0560">Oxidoreductase</keyword>
<comment type="catalytic activity">
    <reaction evidence="2">
        <text>a primary alcohol + O2 = an aldehyde + H2O2</text>
        <dbReference type="Rhea" id="RHEA:19829"/>
        <dbReference type="ChEBI" id="CHEBI:15379"/>
        <dbReference type="ChEBI" id="CHEBI:15734"/>
        <dbReference type="ChEBI" id="CHEBI:16240"/>
        <dbReference type="ChEBI" id="CHEBI:17478"/>
        <dbReference type="EC" id="1.1.3.13"/>
    </reaction>
</comment>
<dbReference type="Proteomes" id="UP000000709">
    <property type="component" value="Unassembled WGS sequence"/>
</dbReference>
<dbReference type="Gene3D" id="3.50.50.60">
    <property type="entry name" value="FAD/NAD(P)-binding domain"/>
    <property type="match status" value="2"/>
</dbReference>
<evidence type="ECO:0000256" key="17">
    <source>
        <dbReference type="PIRSR" id="PIRSR028937-1"/>
    </source>
</evidence>
<dbReference type="EMBL" id="GL996500">
    <property type="protein sequence ID" value="EGW33941.1"/>
    <property type="molecule type" value="Genomic_DNA"/>
</dbReference>
<evidence type="ECO:0000256" key="9">
    <source>
        <dbReference type="ARBA" id="ARBA00022692"/>
    </source>
</evidence>
<keyword evidence="21" id="KW-1185">Reference proteome</keyword>
<dbReference type="GeneID" id="18871843"/>
<sequence length="702" mass="78122">MVFLSSKIEDSHLDTFIALSDGLVHETSIDNIKDSIDPEFPEDKLREYVESFTRPSNIPEFKDAVLQTLNKNSSESAKMFTFVMNLLDSRIMAPMVSGSTTLIRDMTLEQREKLLASWRDSNIALRRKLFRSVYAITIATYTRLANDLHLQAVGYPGRELRDTAYEKQVVDDFRYDFMEKPTADGQELYLPYIDAIIIGSGCGAGAVAHTLSENGFKSLILEKGKYFSNSEFNFDDLDGVTNLFEGGGTISTTDQETFILAGSNFGGGSTVNWSASLKTPFKVRKEWYDDFGLEFVASEVYDKCQQYVCDKMHVGTDKIKHSFANQVIMEGGAKLGYAVKAIDQNTAGQEHPCGFCHVGCKFGIKQSTPNNWFREAAVTGSKFMEQVKVVQILHSKGIANGVLCQDTVTGVKFKITGPRKYIVSGGSLNTPVILQNSGFKNRHIGKNLKLHPVSVLTGDFGNDVRAKPYENSIMTSVCTEVDDLDGKAHGAKIETVLNAPFLQQAFLPWFSSDETRRSMLRYNNMVSLLLITRDKSSGSIRADPDRPDAFIIDYHVNKFDRHALMVALLTAADMLYIQGAKKIITPLPNVPIFESDKLKYKRSIEDVDYVEWRAAVSKMKFYPYGTSFGTAHQMASCRMSGKGPKYGACDERGRLFECSNVYVADASIMPTASGANPMITTYALSRYVGLNIVKDLTTKAKL</sequence>
<reference evidence="20 21" key="1">
    <citation type="journal article" date="2011" name="Proc. Natl. Acad. Sci. U.S.A.">
        <title>Comparative genomics of xylose-fermenting fungi for enhanced biofuel production.</title>
        <authorList>
            <person name="Wohlbach D.J."/>
            <person name="Kuo A."/>
            <person name="Sato T.K."/>
            <person name="Potts K.M."/>
            <person name="Salamov A.A."/>
            <person name="LaButti K.M."/>
            <person name="Sun H."/>
            <person name="Clum A."/>
            <person name="Pangilinan J.L."/>
            <person name="Lindquist E.A."/>
            <person name="Lucas S."/>
            <person name="Lapidus A."/>
            <person name="Jin M."/>
            <person name="Gunawan C."/>
            <person name="Balan V."/>
            <person name="Dale B.E."/>
            <person name="Jeffries T.W."/>
            <person name="Zinkel R."/>
            <person name="Barry K.W."/>
            <person name="Grigoriev I.V."/>
            <person name="Gasch A.P."/>
        </authorList>
    </citation>
    <scope>NUCLEOTIDE SEQUENCE [LARGE SCALE GENOMIC DNA]</scope>
    <source>
        <strain evidence="21">NRRL Y-27907 / 11-Y1</strain>
    </source>
</reference>
<evidence type="ECO:0000313" key="21">
    <source>
        <dbReference type="Proteomes" id="UP000000709"/>
    </source>
</evidence>
<evidence type="ECO:0000256" key="1">
    <source>
        <dbReference type="ARBA" id="ARBA00000920"/>
    </source>
</evidence>
<accession>G3AJP0</accession>
<dbReference type="GO" id="GO:0047639">
    <property type="term" value="F:alcohol oxidase activity"/>
    <property type="evidence" value="ECO:0007669"/>
    <property type="project" value="UniProtKB-EC"/>
</dbReference>
<dbReference type="Pfam" id="PF00732">
    <property type="entry name" value="GMC_oxred_N"/>
    <property type="match status" value="1"/>
</dbReference>
<dbReference type="EC" id="1.1.3.20" evidence="16"/>
<dbReference type="KEGG" id="spaa:SPAPADRAFT_54193"/>
<evidence type="ECO:0000256" key="13">
    <source>
        <dbReference type="ARBA" id="ARBA00023095"/>
    </source>
</evidence>
<evidence type="ECO:0000256" key="14">
    <source>
        <dbReference type="ARBA" id="ARBA00023136"/>
    </source>
</evidence>
<evidence type="ECO:0000256" key="12">
    <source>
        <dbReference type="ARBA" id="ARBA00023002"/>
    </source>
</evidence>
<evidence type="ECO:0000256" key="5">
    <source>
        <dbReference type="ARBA" id="ARBA00004370"/>
    </source>
</evidence>
<dbReference type="Pfam" id="PF05199">
    <property type="entry name" value="GMC_oxred_C"/>
    <property type="match status" value="1"/>
</dbReference>
<comment type="subcellular location">
    <subcellularLocation>
        <location evidence="5">Membrane</location>
    </subcellularLocation>
    <subcellularLocation>
        <location evidence="4">Peroxisome matrix</location>
    </subcellularLocation>
</comment>
<dbReference type="PANTHER" id="PTHR46056:SF12">
    <property type="entry name" value="LONG-CHAIN-ALCOHOL OXIDASE"/>
    <property type="match status" value="1"/>
</dbReference>
<organism evidence="21">
    <name type="scientific">Spathaspora passalidarum (strain NRRL Y-27907 / 11-Y1)</name>
    <dbReference type="NCBI Taxonomy" id="619300"/>
    <lineage>
        <taxon>Eukaryota</taxon>
        <taxon>Fungi</taxon>
        <taxon>Dikarya</taxon>
        <taxon>Ascomycota</taxon>
        <taxon>Saccharomycotina</taxon>
        <taxon>Pichiomycetes</taxon>
        <taxon>Debaryomycetaceae</taxon>
        <taxon>Spathaspora</taxon>
    </lineage>
</organism>
<dbReference type="InterPro" id="IPR012400">
    <property type="entry name" value="Long_Oxdase"/>
</dbReference>
<evidence type="ECO:0000256" key="6">
    <source>
        <dbReference type="ARBA" id="ARBA00005144"/>
    </source>
</evidence>
<dbReference type="UniPathway" id="UPA00147"/>
<comment type="function">
    <text evidence="3">Long-chain fatty alcohol oxidase involved in the omega-oxidation pathway of lipid degradation.</text>
</comment>
<feature type="active site" description="Proton acceptor" evidence="17">
    <location>
        <position position="632"/>
    </location>
</feature>
<dbReference type="AlphaFoldDB" id="G3AJP0"/>
<keyword evidence="11" id="KW-1133">Transmembrane helix</keyword>
<feature type="domain" description="Glucose-methanol-choline oxidoreductase N-terminal" evidence="18">
    <location>
        <begin position="241"/>
        <end position="453"/>
    </location>
</feature>
<dbReference type="GO" id="GO:0046188">
    <property type="term" value="P:methane catabolic process"/>
    <property type="evidence" value="ECO:0007669"/>
    <property type="project" value="UniProtKB-UniPathway"/>
</dbReference>
<dbReference type="InParanoid" id="G3AJP0"/>
<protein>
    <recommendedName>
        <fullName evidence="16">Long-chain-alcohol oxidase</fullName>
        <ecNumber evidence="16">1.1.3.20</ecNumber>
    </recommendedName>
</protein>
<keyword evidence="15" id="KW-0576">Peroxisome</keyword>
<evidence type="ECO:0000313" key="20">
    <source>
        <dbReference type="EMBL" id="EGW33941.1"/>
    </source>
</evidence>
<evidence type="ECO:0000256" key="10">
    <source>
        <dbReference type="ARBA" id="ARBA00022827"/>
    </source>
</evidence>
<dbReference type="InterPro" id="IPR036188">
    <property type="entry name" value="FAD/NAD-bd_sf"/>
</dbReference>
<comment type="similarity">
    <text evidence="7 16">Belongs to the GMC oxidoreductase family.</text>
</comment>
<evidence type="ECO:0000256" key="7">
    <source>
        <dbReference type="ARBA" id="ARBA00010790"/>
    </source>
</evidence>
<comment type="catalytic activity">
    <reaction evidence="1 16">
        <text>a long-chain primary fatty alcohol + O2 = a long-chain fatty aldehyde + H2O2</text>
        <dbReference type="Rhea" id="RHEA:22756"/>
        <dbReference type="ChEBI" id="CHEBI:15379"/>
        <dbReference type="ChEBI" id="CHEBI:16240"/>
        <dbReference type="ChEBI" id="CHEBI:17176"/>
        <dbReference type="ChEBI" id="CHEBI:77396"/>
        <dbReference type="EC" id="1.1.3.20"/>
    </reaction>
</comment>
<dbReference type="HOGENOM" id="CLU_008878_3_1_1"/>